<reference evidence="16 17" key="1">
    <citation type="submission" date="2025-04" db="UniProtKB">
        <authorList>
            <consortium name="RefSeq"/>
        </authorList>
    </citation>
    <scope>IDENTIFICATION</scope>
</reference>
<evidence type="ECO:0000256" key="10">
    <source>
        <dbReference type="ARBA" id="ARBA00024548"/>
    </source>
</evidence>
<evidence type="ECO:0000256" key="1">
    <source>
        <dbReference type="ARBA" id="ARBA00006432"/>
    </source>
</evidence>
<keyword evidence="3 13" id="KW-0547">Nucleotide-binding</keyword>
<dbReference type="PROSITE" id="PS00455">
    <property type="entry name" value="AMP_BINDING"/>
    <property type="match status" value="1"/>
</dbReference>
<dbReference type="InterPro" id="IPR045311">
    <property type="entry name" value="LC-FACS_euk"/>
</dbReference>
<dbReference type="InterPro" id="IPR020845">
    <property type="entry name" value="AMP-binding_CS"/>
</dbReference>
<dbReference type="KEGG" id="aplc:110973886"/>
<feature type="domain" description="AMP-dependent synthetase/ligase" evidence="14">
    <location>
        <begin position="83"/>
        <end position="487"/>
    </location>
</feature>
<dbReference type="InterPro" id="IPR042099">
    <property type="entry name" value="ANL_N_sf"/>
</dbReference>
<protein>
    <recommendedName>
        <fullName evidence="13">Long-chain-fatty-acid--CoA ligase</fullName>
        <ecNumber evidence="13">6.2.1.3</ecNumber>
    </recommendedName>
</protein>
<comment type="similarity">
    <text evidence="1 13">Belongs to the ATP-dependent AMP-binding enzyme family.</text>
</comment>
<comment type="catalytic activity">
    <reaction evidence="11">
        <text>(E)-hexadec-2-enoate + ATP + CoA = (2E)-hexadecenoyl-CoA + AMP + diphosphate</text>
        <dbReference type="Rhea" id="RHEA:36139"/>
        <dbReference type="ChEBI" id="CHEBI:30616"/>
        <dbReference type="ChEBI" id="CHEBI:33019"/>
        <dbReference type="ChEBI" id="CHEBI:57287"/>
        <dbReference type="ChEBI" id="CHEBI:61526"/>
        <dbReference type="ChEBI" id="CHEBI:72745"/>
        <dbReference type="ChEBI" id="CHEBI:456215"/>
    </reaction>
    <physiologicalReaction direction="left-to-right" evidence="11">
        <dbReference type="Rhea" id="RHEA:36140"/>
    </physiologicalReaction>
</comment>
<evidence type="ECO:0000256" key="12">
    <source>
        <dbReference type="ARBA" id="ARBA00049139"/>
    </source>
</evidence>
<comment type="catalytic activity">
    <reaction evidence="12">
        <text>hexadecanoate + ATP + CoA = hexadecanoyl-CoA + AMP + diphosphate</text>
        <dbReference type="Rhea" id="RHEA:30751"/>
        <dbReference type="ChEBI" id="CHEBI:7896"/>
        <dbReference type="ChEBI" id="CHEBI:30616"/>
        <dbReference type="ChEBI" id="CHEBI:33019"/>
        <dbReference type="ChEBI" id="CHEBI:57287"/>
        <dbReference type="ChEBI" id="CHEBI:57379"/>
        <dbReference type="ChEBI" id="CHEBI:456215"/>
    </reaction>
    <physiologicalReaction direction="left-to-right" evidence="12">
        <dbReference type="Rhea" id="RHEA:30752"/>
    </physiologicalReaction>
</comment>
<dbReference type="Proteomes" id="UP000694845">
    <property type="component" value="Unplaced"/>
</dbReference>
<sequence length="677" mass="75446">MTSSGVLEQHRKLGLRKNVDFQCQSVELEGTSEHVRVSTLLPDGKPISRFFEGVESLHDCFMRGLKLSAKNPCLGWRPKPDAPYSWTTYEEVYLQARNFGSGLIKSGTPAGNSTFIGIYSQNRVEWVVTEQACNMYSMVIVPLYDTLGPDVCQYIVNQVELTLVVCDTTARAQLLLDKAADMPGLKKIVLVEEATDSVVAKAAECQIEIVRFGDVLELGANNPQEKVPPSWEDLSTLCYTSGTTGNPKGAMLSHGNIVSSVSGMFAVAGVKNLLELYTDDVHISYLPLAHVYERFTQACVFACGARLGFYQGDPKKLVSDIAVLKPTLFVCVPRVMNKIYDKVTNGIAQKGWLTNFIFRTALRKKIKEMESGKFVNDGMWDRLMKKVRNLLGGRVRFITTAAAPVSHDVKMFFRCAFGALFTEGYGQTENGGMATSSYFRDISPGHVGSPSVNFLFKLVDVPEMDYYADKDQGEICLKGSGVFKGYFKDPEKTAEAIDAEGWLHTGDIGQWMPSGQLKIIDRKKHIFKMAQGEYIAPEKIENIYIRSEYVAQCFVHGDGLQSSLIAIVVPDEEVLPKLGKTKGIPGDFKQLCANETIKKAILDSMQKVGKEAKLLSFEQVKDIYVESELFSIENNLLTPTFKSKRPVLRKHYAVQIEAMYKQAQFSRMDSVPYDTQK</sequence>
<evidence type="ECO:0000313" key="16">
    <source>
        <dbReference type="RefSeq" id="XP_022081197.1"/>
    </source>
</evidence>
<comment type="catalytic activity">
    <reaction evidence="10">
        <text>(5Z,8Z,11Z,14Z)-eicosatetraenoate + ATP + CoA = (5Z,8Z,11Z,14Z)-eicosatetraenoyl-CoA + AMP + diphosphate</text>
        <dbReference type="Rhea" id="RHEA:19713"/>
        <dbReference type="ChEBI" id="CHEBI:30616"/>
        <dbReference type="ChEBI" id="CHEBI:32395"/>
        <dbReference type="ChEBI" id="CHEBI:33019"/>
        <dbReference type="ChEBI" id="CHEBI:57287"/>
        <dbReference type="ChEBI" id="CHEBI:57368"/>
        <dbReference type="ChEBI" id="CHEBI:456215"/>
        <dbReference type="EC" id="6.2.1.15"/>
    </reaction>
    <physiologicalReaction direction="left-to-right" evidence="10">
        <dbReference type="Rhea" id="RHEA:19714"/>
    </physiologicalReaction>
</comment>
<keyword evidence="5 13" id="KW-0067">ATP-binding</keyword>
<accession>A0A8B7XRP6</accession>
<dbReference type="Gene3D" id="3.40.50.12780">
    <property type="entry name" value="N-terminal domain of ligase-like"/>
    <property type="match status" value="1"/>
</dbReference>
<evidence type="ECO:0000256" key="2">
    <source>
        <dbReference type="ARBA" id="ARBA00022598"/>
    </source>
</evidence>
<keyword evidence="13" id="KW-0443">Lipid metabolism</keyword>
<evidence type="ECO:0000313" key="17">
    <source>
        <dbReference type="RefSeq" id="XP_022082037.1"/>
    </source>
</evidence>
<dbReference type="GO" id="GO:0047676">
    <property type="term" value="F:arachidonate-CoA ligase activity"/>
    <property type="evidence" value="ECO:0007669"/>
    <property type="project" value="UniProtKB-EC"/>
</dbReference>
<organism evidence="15 18">
    <name type="scientific">Acanthaster planci</name>
    <name type="common">Crown-of-thorns starfish</name>
    <dbReference type="NCBI Taxonomy" id="133434"/>
    <lineage>
        <taxon>Eukaryota</taxon>
        <taxon>Metazoa</taxon>
        <taxon>Echinodermata</taxon>
        <taxon>Eleutherozoa</taxon>
        <taxon>Asterozoa</taxon>
        <taxon>Asteroidea</taxon>
        <taxon>Valvatacea</taxon>
        <taxon>Valvatida</taxon>
        <taxon>Acanthasteridae</taxon>
        <taxon>Acanthaster</taxon>
    </lineage>
</organism>
<evidence type="ECO:0000256" key="3">
    <source>
        <dbReference type="ARBA" id="ARBA00022741"/>
    </source>
</evidence>
<dbReference type="Pfam" id="PF00501">
    <property type="entry name" value="AMP-binding"/>
    <property type="match status" value="1"/>
</dbReference>
<evidence type="ECO:0000256" key="5">
    <source>
        <dbReference type="ARBA" id="ARBA00022840"/>
    </source>
</evidence>
<dbReference type="InterPro" id="IPR000873">
    <property type="entry name" value="AMP-dep_synth/lig_dom"/>
</dbReference>
<dbReference type="RefSeq" id="XP_022082867.1">
    <property type="nucleotide sequence ID" value="XM_022227175.1"/>
</dbReference>
<dbReference type="EC" id="6.2.1.3" evidence="13"/>
<evidence type="ECO:0000313" key="15">
    <source>
        <dbReference type="Proteomes" id="UP000694845"/>
    </source>
</evidence>
<dbReference type="SUPFAM" id="SSF56801">
    <property type="entry name" value="Acetyl-CoA synthetase-like"/>
    <property type="match status" value="1"/>
</dbReference>
<dbReference type="RefSeq" id="XP_022082037.1">
    <property type="nucleotide sequence ID" value="XM_022226345.1"/>
</dbReference>
<dbReference type="OrthoDB" id="1700726at2759"/>
<dbReference type="AlphaFoldDB" id="A0A8B7XRP6"/>
<evidence type="ECO:0000256" key="4">
    <source>
        <dbReference type="ARBA" id="ARBA00022832"/>
    </source>
</evidence>
<evidence type="ECO:0000313" key="19">
    <source>
        <dbReference type="RefSeq" id="XP_022083728.1"/>
    </source>
</evidence>
<dbReference type="GO" id="GO:0016020">
    <property type="term" value="C:membrane"/>
    <property type="evidence" value="ECO:0007669"/>
    <property type="project" value="TreeGrafter"/>
</dbReference>
<dbReference type="OMA" id="SHVYGLM"/>
<evidence type="ECO:0000313" key="18">
    <source>
        <dbReference type="RefSeq" id="XP_022082867.1"/>
    </source>
</evidence>
<proteinExistence type="inferred from homology"/>
<keyword evidence="15" id="KW-1185">Reference proteome</keyword>
<dbReference type="RefSeq" id="XP_022081197.1">
    <property type="nucleotide sequence ID" value="XM_022225505.1"/>
</dbReference>
<evidence type="ECO:0000259" key="14">
    <source>
        <dbReference type="Pfam" id="PF00501"/>
    </source>
</evidence>
<keyword evidence="2 13" id="KW-0436">Ligase</keyword>
<dbReference type="GO" id="GO:0005783">
    <property type="term" value="C:endoplasmic reticulum"/>
    <property type="evidence" value="ECO:0007669"/>
    <property type="project" value="TreeGrafter"/>
</dbReference>
<comment type="function">
    <text evidence="13">Catalyzes the conversion of long-chain fatty acids to their active form acyl-CoAs for both synthesis of cellular lipids, and degradation via beta-oxidation.</text>
</comment>
<evidence type="ECO:0000256" key="13">
    <source>
        <dbReference type="RuleBase" id="RU369030"/>
    </source>
</evidence>
<dbReference type="GeneID" id="110973886"/>
<comment type="catalytic activity">
    <reaction evidence="7">
        <text>a long-chain fatty acid + ATP + CoA = a long-chain fatty acyl-CoA + AMP + diphosphate</text>
        <dbReference type="Rhea" id="RHEA:15421"/>
        <dbReference type="ChEBI" id="CHEBI:30616"/>
        <dbReference type="ChEBI" id="CHEBI:33019"/>
        <dbReference type="ChEBI" id="CHEBI:57287"/>
        <dbReference type="ChEBI" id="CHEBI:57560"/>
        <dbReference type="ChEBI" id="CHEBI:83139"/>
        <dbReference type="ChEBI" id="CHEBI:456215"/>
        <dbReference type="EC" id="6.2.1.3"/>
    </reaction>
    <physiologicalReaction direction="left-to-right" evidence="7">
        <dbReference type="Rhea" id="RHEA:15422"/>
    </physiologicalReaction>
</comment>
<evidence type="ECO:0000256" key="9">
    <source>
        <dbReference type="ARBA" id="ARBA00024532"/>
    </source>
</evidence>
<dbReference type="GO" id="GO:0005524">
    <property type="term" value="F:ATP binding"/>
    <property type="evidence" value="ECO:0007669"/>
    <property type="project" value="UniProtKB-KW"/>
</dbReference>
<comment type="catalytic activity">
    <reaction evidence="6">
        <text>5-hydroxy-(6E,8Z,11Z,14Z)-eicosatetraenoate + ATP + CoA = 5-hydroxy-(6E,8Z,11Z,14Z)-eicosatetraenoyl-CoA + AMP + diphosphate</text>
        <dbReference type="Rhea" id="RHEA:52108"/>
        <dbReference type="ChEBI" id="CHEBI:30616"/>
        <dbReference type="ChEBI" id="CHEBI:33019"/>
        <dbReference type="ChEBI" id="CHEBI:57287"/>
        <dbReference type="ChEBI" id="CHEBI:65341"/>
        <dbReference type="ChEBI" id="CHEBI:136407"/>
        <dbReference type="ChEBI" id="CHEBI:456215"/>
    </reaction>
    <physiologicalReaction direction="left-to-right" evidence="6">
        <dbReference type="Rhea" id="RHEA:52109"/>
    </physiologicalReaction>
</comment>
<keyword evidence="4 13" id="KW-0276">Fatty acid metabolism</keyword>
<name>A0A8B7XRP6_ACAPL</name>
<evidence type="ECO:0000256" key="8">
    <source>
        <dbReference type="ARBA" id="ARBA00024495"/>
    </source>
</evidence>
<dbReference type="PANTHER" id="PTHR43272">
    <property type="entry name" value="LONG-CHAIN-FATTY-ACID--COA LIGASE"/>
    <property type="match status" value="1"/>
</dbReference>
<dbReference type="PANTHER" id="PTHR43272:SF107">
    <property type="entry name" value="LONG-CHAIN-FATTY-ACID--COA LIGASE 5"/>
    <property type="match status" value="1"/>
</dbReference>
<gene>
    <name evidence="16 17 18 19" type="primary">LOC110973886</name>
</gene>
<evidence type="ECO:0000256" key="6">
    <source>
        <dbReference type="ARBA" id="ARBA00024469"/>
    </source>
</evidence>
<dbReference type="CDD" id="cd05927">
    <property type="entry name" value="LC-FACS_euk"/>
    <property type="match status" value="1"/>
</dbReference>
<evidence type="ECO:0000256" key="7">
    <source>
        <dbReference type="ARBA" id="ARBA00024484"/>
    </source>
</evidence>
<dbReference type="RefSeq" id="XP_022083728.1">
    <property type="nucleotide sequence ID" value="XM_022228036.1"/>
</dbReference>
<comment type="catalytic activity">
    <reaction evidence="8">
        <text>12-hydroxy-(5Z,8Z,10E,14Z)-eicosatetraenoate + ATP + CoA = 12-hydroxy-(5Z,8Z,10E,14Z)-eicosatetraenoyl-CoA + AMP + diphosphate</text>
        <dbReference type="Rhea" id="RHEA:52112"/>
        <dbReference type="ChEBI" id="CHEBI:30616"/>
        <dbReference type="ChEBI" id="CHEBI:33019"/>
        <dbReference type="ChEBI" id="CHEBI:57287"/>
        <dbReference type="ChEBI" id="CHEBI:90718"/>
        <dbReference type="ChEBI" id="CHEBI:136408"/>
        <dbReference type="ChEBI" id="CHEBI:456215"/>
    </reaction>
    <physiologicalReaction direction="left-to-right" evidence="8">
        <dbReference type="Rhea" id="RHEA:52113"/>
    </physiologicalReaction>
</comment>
<evidence type="ECO:0000256" key="11">
    <source>
        <dbReference type="ARBA" id="ARBA00024565"/>
    </source>
</evidence>
<comment type="catalytic activity">
    <reaction evidence="9">
        <text>15-hydroxy-(5Z,8Z,11Z,13E)-eicosatetraenoate + ATP + CoA = 15-hydroxy-(5Z,8Z,11Z,13E)-eicosatetraenoyl-CoA + AMP + diphosphate</text>
        <dbReference type="Rhea" id="RHEA:52116"/>
        <dbReference type="ChEBI" id="CHEBI:30616"/>
        <dbReference type="ChEBI" id="CHEBI:33019"/>
        <dbReference type="ChEBI" id="CHEBI:57287"/>
        <dbReference type="ChEBI" id="CHEBI:78832"/>
        <dbReference type="ChEBI" id="CHEBI:136409"/>
        <dbReference type="ChEBI" id="CHEBI:456215"/>
    </reaction>
    <physiologicalReaction direction="left-to-right" evidence="9">
        <dbReference type="Rhea" id="RHEA:52117"/>
    </physiologicalReaction>
</comment>